<sequence>MPDASSALVESGASPPWALGLGGVGAVPSALIVAVVFYPQLDALVRTALPAPGAPPVASVGDAVARFVQLLWLYVGHVRYELPCLFADTLGQVFHFFPKGFYAEVEPYTRDARERRNDQLLLRLQRMKSEADKMRVEEIHPEVFRRLITRIDRWQWRHDRLGFLDNLITSDDGRKAKRRLQ</sequence>
<organism evidence="3 4">
    <name type="scientific">Diacronema lutheri</name>
    <name type="common">Unicellular marine alga</name>
    <name type="synonym">Monochrysis lutheri</name>
    <dbReference type="NCBI Taxonomy" id="2081491"/>
    <lineage>
        <taxon>Eukaryota</taxon>
        <taxon>Haptista</taxon>
        <taxon>Haptophyta</taxon>
        <taxon>Pavlovophyceae</taxon>
        <taxon>Pavlovales</taxon>
        <taxon>Pavlovaceae</taxon>
        <taxon>Diacronema</taxon>
    </lineage>
</organism>
<evidence type="ECO:0000256" key="1">
    <source>
        <dbReference type="SAM" id="Coils"/>
    </source>
</evidence>
<evidence type="ECO:0000256" key="2">
    <source>
        <dbReference type="SAM" id="Phobius"/>
    </source>
</evidence>
<accession>A0A8J5XRR1</accession>
<feature type="transmembrane region" description="Helical" evidence="2">
    <location>
        <begin position="17"/>
        <end position="38"/>
    </location>
</feature>
<protein>
    <submittedName>
        <fullName evidence="3">Uncharacterized protein</fullName>
    </submittedName>
</protein>
<dbReference type="OrthoDB" id="10453591at2759"/>
<gene>
    <name evidence="3" type="ORF">KFE25_000508</name>
</gene>
<evidence type="ECO:0000313" key="3">
    <source>
        <dbReference type="EMBL" id="KAG8467192.1"/>
    </source>
</evidence>
<keyword evidence="4" id="KW-1185">Reference proteome</keyword>
<reference evidence="3" key="1">
    <citation type="submission" date="2021-05" db="EMBL/GenBank/DDBJ databases">
        <title>The genome of the haptophyte Pavlova lutheri (Diacronema luteri, Pavlovales) - a model for lipid biosynthesis in eukaryotic algae.</title>
        <authorList>
            <person name="Hulatt C.J."/>
            <person name="Posewitz M.C."/>
        </authorList>
    </citation>
    <scope>NUCLEOTIDE SEQUENCE</scope>
    <source>
        <strain evidence="3">NIVA-4/92</strain>
    </source>
</reference>
<name>A0A8J5XRR1_DIALT</name>
<evidence type="ECO:0000313" key="4">
    <source>
        <dbReference type="Proteomes" id="UP000751190"/>
    </source>
</evidence>
<comment type="caution">
    <text evidence="3">The sequence shown here is derived from an EMBL/GenBank/DDBJ whole genome shotgun (WGS) entry which is preliminary data.</text>
</comment>
<dbReference type="AlphaFoldDB" id="A0A8J5XRR1"/>
<feature type="coiled-coil region" evidence="1">
    <location>
        <begin position="110"/>
        <end position="137"/>
    </location>
</feature>
<dbReference type="EMBL" id="JAGTXO010000006">
    <property type="protein sequence ID" value="KAG8467192.1"/>
    <property type="molecule type" value="Genomic_DNA"/>
</dbReference>
<proteinExistence type="predicted"/>
<keyword evidence="1" id="KW-0175">Coiled coil</keyword>
<keyword evidence="2" id="KW-0472">Membrane</keyword>
<keyword evidence="2" id="KW-1133">Transmembrane helix</keyword>
<keyword evidence="2" id="KW-0812">Transmembrane</keyword>
<dbReference type="Proteomes" id="UP000751190">
    <property type="component" value="Unassembled WGS sequence"/>
</dbReference>